<dbReference type="EC" id="2.4.1.255" evidence="3"/>
<evidence type="ECO:0000256" key="7">
    <source>
        <dbReference type="ARBA" id="ARBA00022803"/>
    </source>
</evidence>
<reference evidence="9 10" key="1">
    <citation type="submission" date="2017-07" db="EMBL/GenBank/DDBJ databases">
        <title>Niveispirillum cyanobacteriorum sp. nov., isolated from cyanobacterial aggregates in a eutrophic lake.</title>
        <authorList>
            <person name="Cai H."/>
        </authorList>
    </citation>
    <scope>NUCLEOTIDE SEQUENCE [LARGE SCALE GENOMIC DNA]</scope>
    <source>
        <strain evidence="10">TH1-14</strain>
    </source>
</reference>
<evidence type="ECO:0000256" key="3">
    <source>
        <dbReference type="ARBA" id="ARBA00011970"/>
    </source>
</evidence>
<dbReference type="PANTHER" id="PTHR44998">
    <property type="match status" value="1"/>
</dbReference>
<evidence type="ECO:0000313" key="10">
    <source>
        <dbReference type="Proteomes" id="UP000216998"/>
    </source>
</evidence>
<evidence type="ECO:0000256" key="4">
    <source>
        <dbReference type="ARBA" id="ARBA00022676"/>
    </source>
</evidence>
<proteinExistence type="inferred from homology"/>
<dbReference type="Pfam" id="PF13844">
    <property type="entry name" value="Glyco_transf_41"/>
    <property type="match status" value="2"/>
</dbReference>
<dbReference type="SMART" id="SM00028">
    <property type="entry name" value="TPR"/>
    <property type="match status" value="2"/>
</dbReference>
<comment type="caution">
    <text evidence="9">The sequence shown here is derived from an EMBL/GenBank/DDBJ whole genome shotgun (WGS) entry which is preliminary data.</text>
</comment>
<feature type="domain" description="O-GlcNAc transferase C-terminal" evidence="8">
    <location>
        <begin position="254"/>
        <end position="410"/>
    </location>
</feature>
<feature type="domain" description="O-GlcNAc transferase C-terminal" evidence="8">
    <location>
        <begin position="418"/>
        <end position="601"/>
    </location>
</feature>
<dbReference type="InterPro" id="IPR011990">
    <property type="entry name" value="TPR-like_helical_dom_sf"/>
</dbReference>
<dbReference type="RefSeq" id="WP_094455179.1">
    <property type="nucleotide sequence ID" value="NZ_NOXU01000025.1"/>
</dbReference>
<dbReference type="InterPro" id="IPR029489">
    <property type="entry name" value="OGT/SEC/SPY_C"/>
</dbReference>
<evidence type="ECO:0000256" key="2">
    <source>
        <dbReference type="ARBA" id="ARBA00005386"/>
    </source>
</evidence>
<dbReference type="Proteomes" id="UP000216998">
    <property type="component" value="Unassembled WGS sequence"/>
</dbReference>
<dbReference type="EMBL" id="NOXU01000025">
    <property type="protein sequence ID" value="OYQ35495.1"/>
    <property type="molecule type" value="Genomic_DNA"/>
</dbReference>
<dbReference type="AlphaFoldDB" id="A0A255Z3M6"/>
<dbReference type="Gene3D" id="3.40.50.11380">
    <property type="match status" value="1"/>
</dbReference>
<evidence type="ECO:0000256" key="6">
    <source>
        <dbReference type="ARBA" id="ARBA00022737"/>
    </source>
</evidence>
<dbReference type="SUPFAM" id="SSF48452">
    <property type="entry name" value="TPR-like"/>
    <property type="match status" value="1"/>
</dbReference>
<gene>
    <name evidence="9" type="ORF">CHU95_07125</name>
</gene>
<dbReference type="OrthoDB" id="146908at2"/>
<name>A0A255Z3M6_9PROT</name>
<keyword evidence="4" id="KW-0328">Glycosyltransferase</keyword>
<organism evidence="9 10">
    <name type="scientific">Niveispirillum lacus</name>
    <dbReference type="NCBI Taxonomy" id="1981099"/>
    <lineage>
        <taxon>Bacteria</taxon>
        <taxon>Pseudomonadati</taxon>
        <taxon>Pseudomonadota</taxon>
        <taxon>Alphaproteobacteria</taxon>
        <taxon>Rhodospirillales</taxon>
        <taxon>Azospirillaceae</taxon>
        <taxon>Niveispirillum</taxon>
    </lineage>
</organism>
<keyword evidence="10" id="KW-1185">Reference proteome</keyword>
<comment type="similarity">
    <text evidence="2">Belongs to the glycosyltransferase 41 family. O-GlcNAc transferase subfamily.</text>
</comment>
<evidence type="ECO:0000313" key="9">
    <source>
        <dbReference type="EMBL" id="OYQ35495.1"/>
    </source>
</evidence>
<dbReference type="Gene3D" id="1.25.40.10">
    <property type="entry name" value="Tetratricopeptide repeat domain"/>
    <property type="match status" value="1"/>
</dbReference>
<evidence type="ECO:0000256" key="5">
    <source>
        <dbReference type="ARBA" id="ARBA00022679"/>
    </source>
</evidence>
<comment type="pathway">
    <text evidence="1">Protein modification; protein glycosylation.</text>
</comment>
<evidence type="ECO:0000256" key="1">
    <source>
        <dbReference type="ARBA" id="ARBA00004922"/>
    </source>
</evidence>
<accession>A0A255Z3M6</accession>
<keyword evidence="6" id="KW-0677">Repeat</keyword>
<keyword evidence="5" id="KW-0808">Transferase</keyword>
<dbReference type="PANTHER" id="PTHR44998:SF1">
    <property type="entry name" value="UDP-N-ACETYLGLUCOSAMINE--PEPTIDE N-ACETYLGLUCOSAMINYLTRANSFERASE 110 KDA SUBUNIT"/>
    <property type="match status" value="1"/>
</dbReference>
<dbReference type="Gene3D" id="3.40.50.2000">
    <property type="entry name" value="Glycogen Phosphorylase B"/>
    <property type="match status" value="1"/>
</dbReference>
<keyword evidence="7" id="KW-0802">TPR repeat</keyword>
<dbReference type="SUPFAM" id="SSF53756">
    <property type="entry name" value="UDP-Glycosyltransferase/glycogen phosphorylase"/>
    <property type="match status" value="1"/>
</dbReference>
<dbReference type="GO" id="GO:0097363">
    <property type="term" value="F:protein O-acetylglucosaminyltransferase activity"/>
    <property type="evidence" value="ECO:0007669"/>
    <property type="project" value="UniProtKB-EC"/>
</dbReference>
<evidence type="ECO:0000259" key="8">
    <source>
        <dbReference type="Pfam" id="PF13844"/>
    </source>
</evidence>
<sequence>MDSPLALLRNALHSASHLATDPQGQAPWREWLHGLTVPDMLSLSFACPPASRSLLVQMLHGWLLLQGETTPAIGLVWFNLGVELSNLNRPVDAATAYQNALILRPDLWQAAVNLANLREASGDLEGAATLLGQALQDDGARTTLLNQRGRVLEAQRRLADAEGCYYRSLLINPDQPDVVQHWAFVRQNICAWPIFAPPVPGRTAADLMAQSGALATLSLFDTVAAQRLAVANWLDRRWARLLAPTHRLAPAHGYAHDRLRIGYLSSDFCRHPISYLMAELLEQHDRTRVEIYGYCSSPEDGSDIRDRILAALDHRRMVRSLDDETLARLIRSDEIDILIDLNGATAGDRLGVLRWKPAPVQATYLGFIGPVPVPELDYILTDEYAIPPSLAADYWPRPLYLPGVYQANDSRAFQLPPVSRAAEGLPEKAFIFCCFSNPYKISDRMFDAWMEILRRAPGSILWVLADNEWAVAHMRARAAEQGVAADRLHFAGRTDPAHYRARMALADLFLDTTPYNAGTIASDALRMGLPILTLSGEPFASRMAGSLLQAMGLPDLITTTMVDYVDRAVRHATDAAWHASVTARVTPAAWRATLGDTARFARGFDDTLAQVALRGTV</sequence>
<dbReference type="InterPro" id="IPR019734">
    <property type="entry name" value="TPR_rpt"/>
</dbReference>
<protein>
    <recommendedName>
        <fullName evidence="3">protein O-GlcNAc transferase</fullName>
        <ecNumber evidence="3">2.4.1.255</ecNumber>
    </recommendedName>
</protein>